<dbReference type="InterPro" id="IPR019940">
    <property type="entry name" value="CofH_family"/>
</dbReference>
<keyword evidence="7" id="KW-0408">Iron</keyword>
<dbReference type="NCBIfam" id="TIGR03550">
    <property type="entry name" value="F420_cofG"/>
    <property type="match status" value="1"/>
</dbReference>
<comment type="pathway">
    <text evidence="2">Cofactor biosynthesis; coenzyme F0 biosynthesis.</text>
</comment>
<organism evidence="11 12">
    <name type="scientific">Ferrithrix thermotolerans DSM 19514</name>
    <dbReference type="NCBI Taxonomy" id="1121881"/>
    <lineage>
        <taxon>Bacteria</taxon>
        <taxon>Bacillati</taxon>
        <taxon>Actinomycetota</taxon>
        <taxon>Acidimicrobiia</taxon>
        <taxon>Acidimicrobiales</taxon>
        <taxon>Acidimicrobiaceae</taxon>
        <taxon>Ferrithrix</taxon>
    </lineage>
</organism>
<dbReference type="InterPro" id="IPR019939">
    <property type="entry name" value="CofG_family"/>
</dbReference>
<evidence type="ECO:0000259" key="10">
    <source>
        <dbReference type="PROSITE" id="PS51918"/>
    </source>
</evidence>
<dbReference type="PANTHER" id="PTHR43076">
    <property type="entry name" value="FO SYNTHASE (COFH)"/>
    <property type="match status" value="1"/>
</dbReference>
<proteinExistence type="inferred from homology"/>
<feature type="domain" description="Radical SAM core" evidence="10">
    <location>
        <begin position="29"/>
        <end position="272"/>
    </location>
</feature>
<evidence type="ECO:0000256" key="8">
    <source>
        <dbReference type="ARBA" id="ARBA00023014"/>
    </source>
</evidence>
<evidence type="ECO:0000256" key="6">
    <source>
        <dbReference type="ARBA" id="ARBA00022723"/>
    </source>
</evidence>
<dbReference type="OrthoDB" id="9802027at2"/>
<name>A0A1M4X8I3_9ACTN</name>
<dbReference type="InterPro" id="IPR058240">
    <property type="entry name" value="rSAM_sf"/>
</dbReference>
<evidence type="ECO:0000256" key="3">
    <source>
        <dbReference type="ARBA" id="ARBA00022485"/>
    </source>
</evidence>
<dbReference type="Pfam" id="PF19288">
    <property type="entry name" value="CofH_C"/>
    <property type="match status" value="1"/>
</dbReference>
<dbReference type="STRING" id="1121881.SAMN02745225_01936"/>
<dbReference type="InterPro" id="IPR007197">
    <property type="entry name" value="rSAM"/>
</dbReference>
<dbReference type="SFLD" id="SFLDF00343">
    <property type="entry name" value="aminofutalosine_synthase_(mqnE"/>
    <property type="match status" value="1"/>
</dbReference>
<dbReference type="Pfam" id="PF04055">
    <property type="entry name" value="Radical_SAM"/>
    <property type="match status" value="2"/>
</dbReference>
<protein>
    <submittedName>
        <fullName evidence="11">FO synthase subunit 1 /FO synthase subunit 2</fullName>
    </submittedName>
</protein>
<dbReference type="SFLD" id="SFLDG01064">
    <property type="entry name" value="F420__menaquinone_cofactor_bio"/>
    <property type="match status" value="3"/>
</dbReference>
<evidence type="ECO:0000256" key="9">
    <source>
        <dbReference type="ARBA" id="ARBA00023239"/>
    </source>
</evidence>
<evidence type="ECO:0000256" key="1">
    <source>
        <dbReference type="ARBA" id="ARBA00001966"/>
    </source>
</evidence>
<keyword evidence="9" id="KW-0456">Lyase</keyword>
<feature type="domain" description="Radical SAM core" evidence="10">
    <location>
        <begin position="435"/>
        <end position="673"/>
    </location>
</feature>
<dbReference type="GO" id="GO:0051539">
    <property type="term" value="F:4 iron, 4 sulfur cluster binding"/>
    <property type="evidence" value="ECO:0007669"/>
    <property type="project" value="UniProtKB-KW"/>
</dbReference>
<dbReference type="SFLD" id="SFLDG01388">
    <property type="entry name" value="7_8-didemethyl-8-hydroxy-5-dea"/>
    <property type="match status" value="2"/>
</dbReference>
<dbReference type="RefSeq" id="WP_084660403.1">
    <property type="nucleotide sequence ID" value="NZ_FQUL01000035.1"/>
</dbReference>
<dbReference type="PANTHER" id="PTHR43076:SF1">
    <property type="entry name" value="LIPOYL SYNTHASE 2"/>
    <property type="match status" value="1"/>
</dbReference>
<evidence type="ECO:0000256" key="7">
    <source>
        <dbReference type="ARBA" id="ARBA00023004"/>
    </source>
</evidence>
<dbReference type="HAMAP" id="MF_01612">
    <property type="entry name" value="FO_synth_sub2"/>
    <property type="match status" value="1"/>
</dbReference>
<accession>A0A1M4X8I3</accession>
<dbReference type="InterPro" id="IPR034405">
    <property type="entry name" value="F420"/>
</dbReference>
<evidence type="ECO:0000313" key="11">
    <source>
        <dbReference type="EMBL" id="SHE89743.1"/>
    </source>
</evidence>
<evidence type="ECO:0000256" key="4">
    <source>
        <dbReference type="ARBA" id="ARBA00022679"/>
    </source>
</evidence>
<dbReference type="SFLD" id="SFLDF00294">
    <property type="entry name" value="7_8-didemethyl-8-hydroxy-5-dea"/>
    <property type="match status" value="1"/>
</dbReference>
<dbReference type="GO" id="GO:0044689">
    <property type="term" value="F:7,8-didemethyl-8-hydroxy-5-deazariboflavin synthase activity"/>
    <property type="evidence" value="ECO:0007669"/>
    <property type="project" value="TreeGrafter"/>
</dbReference>
<dbReference type="Proteomes" id="UP000184295">
    <property type="component" value="Unassembled WGS sequence"/>
</dbReference>
<dbReference type="SUPFAM" id="SSF102114">
    <property type="entry name" value="Radical SAM enzymes"/>
    <property type="match status" value="2"/>
</dbReference>
<dbReference type="UniPathway" id="UPA00072"/>
<dbReference type="NCBIfam" id="TIGR03551">
    <property type="entry name" value="F420_cofH"/>
    <property type="match status" value="1"/>
</dbReference>
<evidence type="ECO:0000256" key="5">
    <source>
        <dbReference type="ARBA" id="ARBA00022691"/>
    </source>
</evidence>
<dbReference type="GO" id="GO:0016765">
    <property type="term" value="F:transferase activity, transferring alkyl or aryl (other than methyl) groups"/>
    <property type="evidence" value="ECO:0007669"/>
    <property type="project" value="InterPro"/>
</dbReference>
<keyword evidence="5" id="KW-0949">S-adenosyl-L-methionine</keyword>
<dbReference type="InterPro" id="IPR020050">
    <property type="entry name" value="FO_synthase_su2"/>
</dbReference>
<dbReference type="HAMAP" id="MF_01611">
    <property type="entry name" value="FO_synth_sub1"/>
    <property type="match status" value="1"/>
</dbReference>
<keyword evidence="3" id="KW-0004">4Fe-4S</keyword>
<dbReference type="InterPro" id="IPR013785">
    <property type="entry name" value="Aldolase_TIM"/>
</dbReference>
<sequence length="775" mass="86754">MSTDLAALPTKELVEMAYKKRQESFGHLVTYSPKAFFPLTMLCRDRCGYCTFAKAPANIKAPYMTLAEIRELGVRARSAGCREALFTLGEKPELRYKTARTFLESQGYRTTTSYLEQACRVALRELDLLPHPNAGALSKYEMASLKEVSVSQGMMLESLRGDLAAHRLAPDKAPKRRLDTLKFAGELKIPFTTGLLVGIGETEQDRVRALTELARLHNTYGHIQEVIVQNFVPKAATAMAHCDSPSQETHIRTVALARLLMPGDVHIQVPPNLTDELLPLMGAGADDLGGISPITVDHVNPERPWPEIEIIAKTLSKMDLELVPRTPVHPNFVNKDGFVSDKVKPYLLRHIDSEGYAREDEFFSGVASEATPKIWLSPERSRVRHELKEVFDTVLRREDLDESQIKTLFLARGGLVREIAALADEMRKEIIGDDVTFVMNRNINYTNICTFKCRFCAFSKGPMSLNLRGDPYLLSNEQILDKVGQAAEAGATEVCLQGGIHPKFNAEYYVSLIESISRNFPLMHIHAFSALEVLQGATRSNMDIRDYLTLLHSAGLKTLPGTAAEILDEPVRQVLCPDKLSTSQWLEVHEIAHEVGLRSNVTIMFGSVEDPSSWVRHIARTRDLQRRTGGFTEFVPLPFVHMGSPIYLKGSSRRGPTFRETVLMHAVGRLAYANSIRNIQVSWVKLGAANVQTLLRSGANDLGGTLMEESISHAAGSEHANMLSVREMHQIVSPLQRRLKQRSTLYEIVNENPQDNEYYAQYARHNRVSIRVKVD</sequence>
<keyword evidence="4" id="KW-0808">Transferase</keyword>
<evidence type="ECO:0000256" key="2">
    <source>
        <dbReference type="ARBA" id="ARBA00004712"/>
    </source>
</evidence>
<dbReference type="GO" id="GO:0046872">
    <property type="term" value="F:metal ion binding"/>
    <property type="evidence" value="ECO:0007669"/>
    <property type="project" value="UniProtKB-KW"/>
</dbReference>
<dbReference type="NCBIfam" id="TIGR00423">
    <property type="entry name" value="CofH family radical SAM protein"/>
    <property type="match status" value="1"/>
</dbReference>
<dbReference type="SFLD" id="SFLDG01389">
    <property type="entry name" value="menaquinone_synthsis_involved"/>
    <property type="match status" value="1"/>
</dbReference>
<dbReference type="SFLD" id="SFLDS00029">
    <property type="entry name" value="Radical_SAM"/>
    <property type="match status" value="3"/>
</dbReference>
<evidence type="ECO:0000313" key="12">
    <source>
        <dbReference type="Proteomes" id="UP000184295"/>
    </source>
</evidence>
<reference evidence="12" key="1">
    <citation type="submission" date="2016-11" db="EMBL/GenBank/DDBJ databases">
        <authorList>
            <person name="Varghese N."/>
            <person name="Submissions S."/>
        </authorList>
    </citation>
    <scope>NUCLEOTIDE SEQUENCE [LARGE SCALE GENOMIC DNA]</scope>
    <source>
        <strain evidence="12">DSM 19514</strain>
    </source>
</reference>
<keyword evidence="6" id="KW-0479">Metal-binding</keyword>
<dbReference type="EMBL" id="FQUL01000035">
    <property type="protein sequence ID" value="SHE89743.1"/>
    <property type="molecule type" value="Genomic_DNA"/>
</dbReference>
<dbReference type="InterPro" id="IPR045567">
    <property type="entry name" value="CofH/MnqC-like_C"/>
</dbReference>
<dbReference type="PROSITE" id="PS51918">
    <property type="entry name" value="RADICAL_SAM"/>
    <property type="match status" value="2"/>
</dbReference>
<dbReference type="Gene3D" id="3.20.20.70">
    <property type="entry name" value="Aldolase class I"/>
    <property type="match status" value="2"/>
</dbReference>
<gene>
    <name evidence="11" type="ORF">SAMN02745225_01936</name>
</gene>
<keyword evidence="8" id="KW-0411">Iron-sulfur</keyword>
<dbReference type="NCBIfam" id="NF004884">
    <property type="entry name" value="PRK06245.1"/>
    <property type="match status" value="1"/>
</dbReference>
<comment type="cofactor">
    <cofactor evidence="1">
        <name>[4Fe-4S] cluster</name>
        <dbReference type="ChEBI" id="CHEBI:49883"/>
    </cofactor>
</comment>
<keyword evidence="12" id="KW-1185">Reference proteome</keyword>
<dbReference type="CDD" id="cd01335">
    <property type="entry name" value="Radical_SAM"/>
    <property type="match status" value="2"/>
</dbReference>
<dbReference type="AlphaFoldDB" id="A0A1M4X8I3"/>